<reference evidence="2" key="1">
    <citation type="submission" date="2023-03" db="EMBL/GenBank/DDBJ databases">
        <title>Massive genome expansion in bonnet fungi (Mycena s.s.) driven by repeated elements and novel gene families across ecological guilds.</title>
        <authorList>
            <consortium name="Lawrence Berkeley National Laboratory"/>
            <person name="Harder C.B."/>
            <person name="Miyauchi S."/>
            <person name="Viragh M."/>
            <person name="Kuo A."/>
            <person name="Thoen E."/>
            <person name="Andreopoulos B."/>
            <person name="Lu D."/>
            <person name="Skrede I."/>
            <person name="Drula E."/>
            <person name="Henrissat B."/>
            <person name="Morin E."/>
            <person name="Kohler A."/>
            <person name="Barry K."/>
            <person name="LaButti K."/>
            <person name="Morin E."/>
            <person name="Salamov A."/>
            <person name="Lipzen A."/>
            <person name="Mereny Z."/>
            <person name="Hegedus B."/>
            <person name="Baldrian P."/>
            <person name="Stursova M."/>
            <person name="Weitz H."/>
            <person name="Taylor A."/>
            <person name="Grigoriev I.V."/>
            <person name="Nagy L.G."/>
            <person name="Martin F."/>
            <person name="Kauserud H."/>
        </authorList>
    </citation>
    <scope>NUCLEOTIDE SEQUENCE</scope>
    <source>
        <strain evidence="2">9284</strain>
    </source>
</reference>
<organism evidence="2 3">
    <name type="scientific">Roridomyces roridus</name>
    <dbReference type="NCBI Taxonomy" id="1738132"/>
    <lineage>
        <taxon>Eukaryota</taxon>
        <taxon>Fungi</taxon>
        <taxon>Dikarya</taxon>
        <taxon>Basidiomycota</taxon>
        <taxon>Agaricomycotina</taxon>
        <taxon>Agaricomycetes</taxon>
        <taxon>Agaricomycetidae</taxon>
        <taxon>Agaricales</taxon>
        <taxon>Marasmiineae</taxon>
        <taxon>Mycenaceae</taxon>
        <taxon>Roridomyces</taxon>
    </lineage>
</organism>
<feature type="domain" description="Protein kinase" evidence="1">
    <location>
        <begin position="99"/>
        <end position="205"/>
    </location>
</feature>
<dbReference type="GO" id="GO:0005524">
    <property type="term" value="F:ATP binding"/>
    <property type="evidence" value="ECO:0007669"/>
    <property type="project" value="InterPro"/>
</dbReference>
<dbReference type="InterPro" id="IPR011009">
    <property type="entry name" value="Kinase-like_dom_sf"/>
</dbReference>
<evidence type="ECO:0000259" key="1">
    <source>
        <dbReference type="PROSITE" id="PS50011"/>
    </source>
</evidence>
<accession>A0AAD7FZP9</accession>
<evidence type="ECO:0000313" key="3">
    <source>
        <dbReference type="Proteomes" id="UP001221142"/>
    </source>
</evidence>
<dbReference type="PROSITE" id="PS50011">
    <property type="entry name" value="PROTEIN_KINASE_DOM"/>
    <property type="match status" value="1"/>
</dbReference>
<dbReference type="Proteomes" id="UP001221142">
    <property type="component" value="Unassembled WGS sequence"/>
</dbReference>
<name>A0AAD7FZP9_9AGAR</name>
<dbReference type="EMBL" id="JARKIF010000002">
    <property type="protein sequence ID" value="KAJ7646878.1"/>
    <property type="molecule type" value="Genomic_DNA"/>
</dbReference>
<evidence type="ECO:0000313" key="2">
    <source>
        <dbReference type="EMBL" id="KAJ7646878.1"/>
    </source>
</evidence>
<dbReference type="PANTHER" id="PTHR44329">
    <property type="entry name" value="SERINE/THREONINE-PROTEIN KINASE TNNI3K-RELATED"/>
    <property type="match status" value="1"/>
</dbReference>
<dbReference type="InterPro" id="IPR051681">
    <property type="entry name" value="Ser/Thr_Kinases-Pseudokinases"/>
</dbReference>
<sequence>MANPWDVNGQGWTNIVIPEDHNIVNICERLNKFFRDKEAYSKFLACRGESAQQLLDLLQDLLDRDLDPDTTNRGRIFKALIRLSRDSKLHPQCLKLTGLKETQLVAGGTFSDVHKGSLCGQNVAIKMMRVFVESDIDALLKEFSREALIWRQLCHPNLLPFFGLYYLHGRLCLVSPWMENGQLRAFLNNRSCDTDRLLSLVSDAT</sequence>
<protein>
    <recommendedName>
        <fullName evidence="1">Protein kinase domain-containing protein</fullName>
    </recommendedName>
</protein>
<dbReference type="AlphaFoldDB" id="A0AAD7FZP9"/>
<dbReference type="Pfam" id="PF07714">
    <property type="entry name" value="PK_Tyr_Ser-Thr"/>
    <property type="match status" value="1"/>
</dbReference>
<gene>
    <name evidence="2" type="ORF">FB45DRAFT_734384</name>
</gene>
<proteinExistence type="predicted"/>
<keyword evidence="3" id="KW-1185">Reference proteome</keyword>
<dbReference type="InterPro" id="IPR001245">
    <property type="entry name" value="Ser-Thr/Tyr_kinase_cat_dom"/>
</dbReference>
<comment type="caution">
    <text evidence="2">The sequence shown here is derived from an EMBL/GenBank/DDBJ whole genome shotgun (WGS) entry which is preliminary data.</text>
</comment>
<dbReference type="SUPFAM" id="SSF56112">
    <property type="entry name" value="Protein kinase-like (PK-like)"/>
    <property type="match status" value="1"/>
</dbReference>
<dbReference type="InterPro" id="IPR000719">
    <property type="entry name" value="Prot_kinase_dom"/>
</dbReference>
<dbReference type="GO" id="GO:0004674">
    <property type="term" value="F:protein serine/threonine kinase activity"/>
    <property type="evidence" value="ECO:0007669"/>
    <property type="project" value="TreeGrafter"/>
</dbReference>
<dbReference type="Gene3D" id="1.10.510.10">
    <property type="entry name" value="Transferase(Phosphotransferase) domain 1"/>
    <property type="match status" value="1"/>
</dbReference>